<dbReference type="EMBL" id="JAYMYQ010000004">
    <property type="protein sequence ID" value="KAK7338331.1"/>
    <property type="molecule type" value="Genomic_DNA"/>
</dbReference>
<dbReference type="Proteomes" id="UP001367508">
    <property type="component" value="Unassembled WGS sequence"/>
</dbReference>
<protein>
    <submittedName>
        <fullName evidence="1">Uncharacterized protein</fullName>
    </submittedName>
</protein>
<name>A0AAN9QKV7_CANGL</name>
<sequence>MEIAAQCPPEEPDPLLFVSSRISLFSVGRRSKISFQRSSTRHSVTGILGKILGTQTKPIEANPLTTEPTNAWADFESLKVRSFDGRGIMKTCRIFLLAYTSDACISLLPAVERYVPQPLELSFFLSKSRDSLLRPDPNRQWLPPKSLGAKCAGQRKCSGD</sequence>
<proteinExistence type="predicted"/>
<evidence type="ECO:0000313" key="2">
    <source>
        <dbReference type="Proteomes" id="UP001367508"/>
    </source>
</evidence>
<reference evidence="1 2" key="1">
    <citation type="submission" date="2024-01" db="EMBL/GenBank/DDBJ databases">
        <title>The genomes of 5 underutilized Papilionoideae crops provide insights into root nodulation and disease resistanc.</title>
        <authorList>
            <person name="Jiang F."/>
        </authorList>
    </citation>
    <scope>NUCLEOTIDE SEQUENCE [LARGE SCALE GENOMIC DNA]</scope>
    <source>
        <strain evidence="1">LVBAO_FW01</strain>
        <tissue evidence="1">Leaves</tissue>
    </source>
</reference>
<accession>A0AAN9QKV7</accession>
<keyword evidence="2" id="KW-1185">Reference proteome</keyword>
<comment type="caution">
    <text evidence="1">The sequence shown here is derived from an EMBL/GenBank/DDBJ whole genome shotgun (WGS) entry which is preliminary data.</text>
</comment>
<gene>
    <name evidence="1" type="ORF">VNO77_18937</name>
</gene>
<dbReference type="AlphaFoldDB" id="A0AAN9QKV7"/>
<evidence type="ECO:0000313" key="1">
    <source>
        <dbReference type="EMBL" id="KAK7338331.1"/>
    </source>
</evidence>
<organism evidence="1 2">
    <name type="scientific">Canavalia gladiata</name>
    <name type="common">Sword bean</name>
    <name type="synonym">Dolichos gladiatus</name>
    <dbReference type="NCBI Taxonomy" id="3824"/>
    <lineage>
        <taxon>Eukaryota</taxon>
        <taxon>Viridiplantae</taxon>
        <taxon>Streptophyta</taxon>
        <taxon>Embryophyta</taxon>
        <taxon>Tracheophyta</taxon>
        <taxon>Spermatophyta</taxon>
        <taxon>Magnoliopsida</taxon>
        <taxon>eudicotyledons</taxon>
        <taxon>Gunneridae</taxon>
        <taxon>Pentapetalae</taxon>
        <taxon>rosids</taxon>
        <taxon>fabids</taxon>
        <taxon>Fabales</taxon>
        <taxon>Fabaceae</taxon>
        <taxon>Papilionoideae</taxon>
        <taxon>50 kb inversion clade</taxon>
        <taxon>NPAAA clade</taxon>
        <taxon>indigoferoid/millettioid clade</taxon>
        <taxon>Phaseoleae</taxon>
        <taxon>Canavalia</taxon>
    </lineage>
</organism>